<reference evidence="7" key="1">
    <citation type="journal article" date="2019" name="Int. J. Syst. Evol. Microbiol.">
        <title>The Global Catalogue of Microorganisms (GCM) 10K type strain sequencing project: providing services to taxonomists for standard genome sequencing and annotation.</title>
        <authorList>
            <consortium name="The Broad Institute Genomics Platform"/>
            <consortium name="The Broad Institute Genome Sequencing Center for Infectious Disease"/>
            <person name="Wu L."/>
            <person name="Ma J."/>
        </authorList>
    </citation>
    <scope>NUCLEOTIDE SEQUENCE [LARGE SCALE GENOMIC DNA]</scope>
    <source>
        <strain evidence="7">CGMCC 1.12371</strain>
    </source>
</reference>
<evidence type="ECO:0000313" key="6">
    <source>
        <dbReference type="EMBL" id="MFC7409505.1"/>
    </source>
</evidence>
<dbReference type="EC" id="2.1.1.334" evidence="6"/>
<keyword evidence="3 5" id="KW-1133">Transmembrane helix</keyword>
<evidence type="ECO:0000256" key="5">
    <source>
        <dbReference type="SAM" id="Phobius"/>
    </source>
</evidence>
<dbReference type="PANTHER" id="PTHR43847:SF1">
    <property type="entry name" value="BLL3993 PROTEIN"/>
    <property type="match status" value="1"/>
</dbReference>
<dbReference type="InterPro" id="IPR007318">
    <property type="entry name" value="Phopholipid_MeTrfase"/>
</dbReference>
<proteinExistence type="predicted"/>
<dbReference type="GO" id="GO:0032259">
    <property type="term" value="P:methylation"/>
    <property type="evidence" value="ECO:0007669"/>
    <property type="project" value="UniProtKB-KW"/>
</dbReference>
<comment type="subcellular location">
    <subcellularLocation>
        <location evidence="1">Endomembrane system</location>
        <topology evidence="1">Multi-pass membrane protein</topology>
    </subcellularLocation>
</comment>
<dbReference type="Gene3D" id="1.20.120.1630">
    <property type="match status" value="1"/>
</dbReference>
<keyword evidence="2 5" id="KW-0812">Transmembrane</keyword>
<accession>A0ABW2QJA0</accession>
<keyword evidence="4 5" id="KW-0472">Membrane</keyword>
<dbReference type="PANTHER" id="PTHR43847">
    <property type="entry name" value="BLL3993 PROTEIN"/>
    <property type="match status" value="1"/>
</dbReference>
<evidence type="ECO:0000256" key="1">
    <source>
        <dbReference type="ARBA" id="ARBA00004127"/>
    </source>
</evidence>
<protein>
    <submittedName>
        <fullName evidence="6">Methyltransferase family protein</fullName>
        <ecNumber evidence="6">2.1.1.100</ecNumber>
        <ecNumber evidence="6">2.1.1.334</ecNumber>
    </submittedName>
</protein>
<organism evidence="6 7">
    <name type="scientific">Hydrogenophaga atypica</name>
    <dbReference type="NCBI Taxonomy" id="249409"/>
    <lineage>
        <taxon>Bacteria</taxon>
        <taxon>Pseudomonadati</taxon>
        <taxon>Pseudomonadota</taxon>
        <taxon>Betaproteobacteria</taxon>
        <taxon>Burkholderiales</taxon>
        <taxon>Comamonadaceae</taxon>
        <taxon>Hydrogenophaga</taxon>
    </lineage>
</organism>
<dbReference type="Pfam" id="PF04191">
    <property type="entry name" value="PEMT"/>
    <property type="match status" value="1"/>
</dbReference>
<comment type="caution">
    <text evidence="6">The sequence shown here is derived from an EMBL/GenBank/DDBJ whole genome shotgun (WGS) entry which is preliminary data.</text>
</comment>
<dbReference type="RefSeq" id="WP_382223305.1">
    <property type="nucleotide sequence ID" value="NZ_JBHTCA010000006.1"/>
</dbReference>
<feature type="transmembrane region" description="Helical" evidence="5">
    <location>
        <begin position="35"/>
        <end position="52"/>
    </location>
</feature>
<sequence>MLGQLWVTLQFGLLLVLATLCLLEARQSVPSSWSWVLWSSSAVLGLWTLWVNRPGNFNIRPEPREGGQLVQEGPYRWVRHPMYGAVLLLAAGAGAWLANATALALWTALLAVLIAKSKLEEQWLLGHYPLYADYRHRTWRLLPWIY</sequence>
<evidence type="ECO:0000256" key="3">
    <source>
        <dbReference type="ARBA" id="ARBA00022989"/>
    </source>
</evidence>
<keyword evidence="6" id="KW-0808">Transferase</keyword>
<evidence type="ECO:0000256" key="2">
    <source>
        <dbReference type="ARBA" id="ARBA00022692"/>
    </source>
</evidence>
<keyword evidence="7" id="KW-1185">Reference proteome</keyword>
<feature type="transmembrane region" description="Helical" evidence="5">
    <location>
        <begin position="86"/>
        <end position="115"/>
    </location>
</feature>
<dbReference type="EC" id="2.1.1.100" evidence="6"/>
<evidence type="ECO:0000313" key="7">
    <source>
        <dbReference type="Proteomes" id="UP001596501"/>
    </source>
</evidence>
<gene>
    <name evidence="6" type="ORF">ACFQPB_11595</name>
</gene>
<keyword evidence="6" id="KW-0489">Methyltransferase</keyword>
<dbReference type="EMBL" id="JBHTCA010000006">
    <property type="protein sequence ID" value="MFC7409505.1"/>
    <property type="molecule type" value="Genomic_DNA"/>
</dbReference>
<evidence type="ECO:0000256" key="4">
    <source>
        <dbReference type="ARBA" id="ARBA00023136"/>
    </source>
</evidence>
<dbReference type="Proteomes" id="UP001596501">
    <property type="component" value="Unassembled WGS sequence"/>
</dbReference>
<dbReference type="GO" id="GO:0004671">
    <property type="term" value="F:protein C-terminal S-isoprenylcysteine carboxyl O-methyltransferase activity"/>
    <property type="evidence" value="ECO:0007669"/>
    <property type="project" value="UniProtKB-EC"/>
</dbReference>
<name>A0ABW2QJA0_9BURK</name>
<dbReference type="InterPro" id="IPR052527">
    <property type="entry name" value="Metal_cation-efflux_comp"/>
</dbReference>